<keyword evidence="1" id="KW-0812">Transmembrane</keyword>
<evidence type="ECO:0000256" key="1">
    <source>
        <dbReference type="SAM" id="Phobius"/>
    </source>
</evidence>
<protein>
    <submittedName>
        <fullName evidence="2">Uncharacterized protein</fullName>
    </submittedName>
</protein>
<organism evidence="2 3">
    <name type="scientific">Aspergillus phoenicis ATCC 13157</name>
    <dbReference type="NCBI Taxonomy" id="1353007"/>
    <lineage>
        <taxon>Eukaryota</taxon>
        <taxon>Fungi</taxon>
        <taxon>Dikarya</taxon>
        <taxon>Ascomycota</taxon>
        <taxon>Pezizomycotina</taxon>
        <taxon>Eurotiomycetes</taxon>
        <taxon>Eurotiomycetidae</taxon>
        <taxon>Eurotiales</taxon>
        <taxon>Aspergillaceae</taxon>
        <taxon>Aspergillus</taxon>
    </lineage>
</organism>
<proteinExistence type="predicted"/>
<evidence type="ECO:0000313" key="3">
    <source>
        <dbReference type="Proteomes" id="UP000254937"/>
    </source>
</evidence>
<dbReference type="AlphaFoldDB" id="A0A370PSS8"/>
<feature type="transmembrane region" description="Helical" evidence="1">
    <location>
        <begin position="56"/>
        <end position="79"/>
    </location>
</feature>
<reference evidence="2 3" key="1">
    <citation type="submission" date="2018-07" db="EMBL/GenBank/DDBJ databases">
        <title>Section-level genome sequencing of Aspergillus section Nigri to investigate inter- and intra-species variation.</title>
        <authorList>
            <consortium name="DOE Joint Genome Institute"/>
            <person name="Vesth T.C."/>
            <person name="Nybo J.L."/>
            <person name="Theobald S."/>
            <person name="Frisvad J.C."/>
            <person name="Larsen T.O."/>
            <person name="Nielsen K.F."/>
            <person name="Hoof J.B."/>
            <person name="Brandl J."/>
            <person name="Salamov A."/>
            <person name="Riley R."/>
            <person name="Gladden J.M."/>
            <person name="Phatale P."/>
            <person name="Nielsen M.T."/>
            <person name="Lyhne E.K."/>
            <person name="Kogle M.E."/>
            <person name="Strasser K."/>
            <person name="McDonnell E."/>
            <person name="Barry K."/>
            <person name="Clum A."/>
            <person name="Chen C."/>
            <person name="Nolan M."/>
            <person name="Sandor L."/>
            <person name="Kuo A."/>
            <person name="Lipzen A."/>
            <person name="Hainaut M."/>
            <person name="Drula E."/>
            <person name="Tsang A."/>
            <person name="Magnuson J.K."/>
            <person name="Henrissat B."/>
            <person name="Wiebenga A."/>
            <person name="Simmons B.A."/>
            <person name="Makela M.R."/>
            <person name="De vries R.P."/>
            <person name="Grigoriev I.V."/>
            <person name="Mortensen U.H."/>
            <person name="Baker S.E."/>
            <person name="Andersen M.R."/>
        </authorList>
    </citation>
    <scope>NUCLEOTIDE SEQUENCE [LARGE SCALE GENOMIC DNA]</scope>
    <source>
        <strain evidence="2 3">ATCC 13157</strain>
    </source>
</reference>
<sequence>MYATLPQDLYTSARFPEQGPPTHPHSQCPFIPISFVVWIFLYLLSRCILVPDVKVFLRMISWSLHFFFFFFTPILYLGYPNRTS</sequence>
<accession>A0A370PSS8</accession>
<name>A0A370PSS8_ASPPH</name>
<feature type="transmembrane region" description="Helical" evidence="1">
    <location>
        <begin position="30"/>
        <end position="49"/>
    </location>
</feature>
<gene>
    <name evidence="2" type="ORF">M752DRAFT_134944</name>
</gene>
<keyword evidence="1" id="KW-1133">Transmembrane helix</keyword>
<keyword evidence="1" id="KW-0472">Membrane</keyword>
<dbReference type="EMBL" id="KZ851848">
    <property type="protein sequence ID" value="RDK45256.1"/>
    <property type="molecule type" value="Genomic_DNA"/>
</dbReference>
<keyword evidence="3" id="KW-1185">Reference proteome</keyword>
<evidence type="ECO:0000313" key="2">
    <source>
        <dbReference type="EMBL" id="RDK45256.1"/>
    </source>
</evidence>
<dbReference type="Proteomes" id="UP000254937">
    <property type="component" value="Unassembled WGS sequence"/>
</dbReference>